<keyword evidence="8" id="KW-1185">Reference proteome</keyword>
<feature type="domain" description="FMN hydroxy acid dehydrogenase" evidence="6">
    <location>
        <begin position="17"/>
        <end position="402"/>
    </location>
</feature>
<dbReference type="Proteomes" id="UP000601789">
    <property type="component" value="Unassembled WGS sequence"/>
</dbReference>
<dbReference type="PIRSF" id="PIRSF000138">
    <property type="entry name" value="Al-hdrx_acd_dh"/>
    <property type="match status" value="1"/>
</dbReference>
<evidence type="ECO:0000256" key="1">
    <source>
        <dbReference type="ARBA" id="ARBA00001917"/>
    </source>
</evidence>
<sequence>MNLGGREVGSRQSRLAKWSMRYPTVADLVEPARRRIPYFAFDFLKGGTGDELSCERNYRAIREVELAPRYGGPISSVDIRATMFGRELASPVVISPIGMDGAIWPGATRILAATARDLGIAYMPSTMATASIEEVAGIAPDNAWFQLYAFADNDHDVSFDLVRRAEKAGAGVLALTVDIPSPPRRVRDMRNGLLPKMKLTPEKILAMLSRPAWLSAVAREGMPTLANIRPYCTPGAGRDELEAFVRNNKAGAGVTWDTVRRIRDLWKKPLLVKGIMHPADALEAVAAGVDGIVVSNHGGRQFDPSPATIDVLPAIRAAVGDKLTVLMDSGVMSGTDVVKAIACGADGVLVGRAFMYGLAALGTDGARHVAHILHEELRVALAQSGADTLEGARQLAVRHPGAWSLAEFGIQDV</sequence>
<dbReference type="PROSITE" id="PS00557">
    <property type="entry name" value="FMN_HYDROXY_ACID_DH_1"/>
    <property type="match status" value="1"/>
</dbReference>
<comment type="similarity">
    <text evidence="5">Belongs to the FMN-dependent alpha-hydroxy acid dehydrogenase family.</text>
</comment>
<dbReference type="SUPFAM" id="SSF51395">
    <property type="entry name" value="FMN-linked oxidoreductases"/>
    <property type="match status" value="1"/>
</dbReference>
<dbReference type="PANTHER" id="PTHR10578:SF107">
    <property type="entry name" value="2-HYDROXYACID OXIDASE 1"/>
    <property type="match status" value="1"/>
</dbReference>
<dbReference type="InterPro" id="IPR037396">
    <property type="entry name" value="FMN_HAD"/>
</dbReference>
<keyword evidence="3" id="KW-0288">FMN</keyword>
<accession>A0ABS0SAR0</accession>
<dbReference type="PANTHER" id="PTHR10578">
    <property type="entry name" value="S -2-HYDROXY-ACID OXIDASE-RELATED"/>
    <property type="match status" value="1"/>
</dbReference>
<dbReference type="InterPro" id="IPR013785">
    <property type="entry name" value="Aldolase_TIM"/>
</dbReference>
<dbReference type="InterPro" id="IPR008259">
    <property type="entry name" value="FMN_hydac_DH_AS"/>
</dbReference>
<keyword evidence="2" id="KW-0285">Flavoprotein</keyword>
<dbReference type="InterPro" id="IPR000262">
    <property type="entry name" value="FMN-dep_DH"/>
</dbReference>
<evidence type="ECO:0000256" key="5">
    <source>
        <dbReference type="ARBA" id="ARBA00024042"/>
    </source>
</evidence>
<comment type="cofactor">
    <cofactor evidence="1">
        <name>FMN</name>
        <dbReference type="ChEBI" id="CHEBI:58210"/>
    </cofactor>
</comment>
<keyword evidence="4" id="KW-0560">Oxidoreductase</keyword>
<name>A0ABS0SAR0_9HYPH</name>
<evidence type="ECO:0000256" key="4">
    <source>
        <dbReference type="ARBA" id="ARBA00023002"/>
    </source>
</evidence>
<reference evidence="7 8" key="1">
    <citation type="submission" date="2020-10" db="EMBL/GenBank/DDBJ databases">
        <title>Aquamicrobium zhengzhouensis sp. nov., a exopolysaccharide producing bacterium isolated from farmland soil.</title>
        <authorList>
            <person name="Wang X."/>
        </authorList>
    </citation>
    <scope>NUCLEOTIDE SEQUENCE [LARGE SCALE GENOMIC DNA]</scope>
    <source>
        <strain evidence="8">cd-1</strain>
    </source>
</reference>
<evidence type="ECO:0000256" key="2">
    <source>
        <dbReference type="ARBA" id="ARBA00022630"/>
    </source>
</evidence>
<dbReference type="EMBL" id="JADGMQ010000002">
    <property type="protein sequence ID" value="MBI1619884.1"/>
    <property type="molecule type" value="Genomic_DNA"/>
</dbReference>
<dbReference type="PROSITE" id="PS51349">
    <property type="entry name" value="FMN_HYDROXY_ACID_DH_2"/>
    <property type="match status" value="1"/>
</dbReference>
<protein>
    <submittedName>
        <fullName evidence="7">Alpha-hydroxy-acid oxidizing protein</fullName>
    </submittedName>
</protein>
<dbReference type="Gene3D" id="3.20.20.70">
    <property type="entry name" value="Aldolase class I"/>
    <property type="match status" value="1"/>
</dbReference>
<evidence type="ECO:0000313" key="7">
    <source>
        <dbReference type="EMBL" id="MBI1619884.1"/>
    </source>
</evidence>
<evidence type="ECO:0000313" key="8">
    <source>
        <dbReference type="Proteomes" id="UP000601789"/>
    </source>
</evidence>
<comment type="caution">
    <text evidence="7">The sequence shown here is derived from an EMBL/GenBank/DDBJ whole genome shotgun (WGS) entry which is preliminary data.</text>
</comment>
<dbReference type="InterPro" id="IPR012133">
    <property type="entry name" value="Alpha-hydoxy_acid_DH_FMN"/>
</dbReference>
<gene>
    <name evidence="7" type="ORF">IOD40_04295</name>
</gene>
<evidence type="ECO:0000256" key="3">
    <source>
        <dbReference type="ARBA" id="ARBA00022643"/>
    </source>
</evidence>
<dbReference type="CDD" id="cd02809">
    <property type="entry name" value="alpha_hydroxyacid_oxid_FMN"/>
    <property type="match status" value="1"/>
</dbReference>
<dbReference type="Pfam" id="PF01070">
    <property type="entry name" value="FMN_dh"/>
    <property type="match status" value="1"/>
</dbReference>
<organism evidence="7 8">
    <name type="scientific">Aquamicrobium zhengzhouense</name>
    <dbReference type="NCBI Taxonomy" id="2781738"/>
    <lineage>
        <taxon>Bacteria</taxon>
        <taxon>Pseudomonadati</taxon>
        <taxon>Pseudomonadota</taxon>
        <taxon>Alphaproteobacteria</taxon>
        <taxon>Hyphomicrobiales</taxon>
        <taxon>Phyllobacteriaceae</taxon>
        <taxon>Aquamicrobium</taxon>
    </lineage>
</organism>
<evidence type="ECO:0000259" key="6">
    <source>
        <dbReference type="PROSITE" id="PS51349"/>
    </source>
</evidence>
<proteinExistence type="inferred from homology"/>